<dbReference type="EMBL" id="CP001739">
    <property type="protein sequence ID" value="ACZ10694.1"/>
    <property type="molecule type" value="Genomic_DNA"/>
</dbReference>
<protein>
    <submittedName>
        <fullName evidence="1">Uncharacterized protein</fullName>
    </submittedName>
</protein>
<evidence type="ECO:0000313" key="2">
    <source>
        <dbReference type="Proteomes" id="UP000000845"/>
    </source>
</evidence>
<name>D1AG68_SEBTE</name>
<gene>
    <name evidence="1" type="ordered locus">Sterm_3860</name>
</gene>
<dbReference type="KEGG" id="str:Sterm_3860"/>
<sequence>MGFSKKGKRKIIYNEEIFYWFVKRDEDYSTDYLNIIKEDRSLVIFYRVNQISDEFIHSKVFIEKSSRLKTGLYSFFPPLSDEIITPKTVSKILKWHDQCDASANPVKYQPAGFLLTDIDYKTGKISHIACDFRHLSEDMLQIEYPGGYILDLGWYGSSNGYIIHIIKNKNWETPVKKIYAGYYSLKEILENAVNFITSLPIENKIKN</sequence>
<dbReference type="STRING" id="526218.Sterm_3860"/>
<accession>D1AG68</accession>
<dbReference type="HOGENOM" id="CLU_1325575_0_0_0"/>
<proteinExistence type="predicted"/>
<reference evidence="2" key="1">
    <citation type="submission" date="2009-09" db="EMBL/GenBank/DDBJ databases">
        <title>The complete chromosome of Sebaldella termitidis ATCC 33386.</title>
        <authorList>
            <consortium name="US DOE Joint Genome Institute (JGI-PGF)"/>
            <person name="Lucas S."/>
            <person name="Copeland A."/>
            <person name="Lapidus A."/>
            <person name="Glavina del Rio T."/>
            <person name="Dalin E."/>
            <person name="Tice H."/>
            <person name="Bruce D."/>
            <person name="Goodwin L."/>
            <person name="Pitluck S."/>
            <person name="Kyrpides N."/>
            <person name="Mavromatis K."/>
            <person name="Ivanova N."/>
            <person name="Mikhailova N."/>
            <person name="Sims D."/>
            <person name="Meincke L."/>
            <person name="Brettin T."/>
            <person name="Detter J.C."/>
            <person name="Han C."/>
            <person name="Larimer F."/>
            <person name="Land M."/>
            <person name="Hauser L."/>
            <person name="Markowitz V."/>
            <person name="Cheng J.F."/>
            <person name="Hugenholtz P."/>
            <person name="Woyke T."/>
            <person name="Wu D."/>
            <person name="Eisen J.A."/>
        </authorList>
    </citation>
    <scope>NUCLEOTIDE SEQUENCE [LARGE SCALE GENOMIC DNA]</scope>
    <source>
        <strain evidence="2">ATCC 33386 / NCTC 11300</strain>
    </source>
</reference>
<dbReference type="RefSeq" id="WP_012863274.1">
    <property type="nucleotide sequence ID" value="NC_013517.1"/>
</dbReference>
<keyword evidence="2" id="KW-1185">Reference proteome</keyword>
<dbReference type="AlphaFoldDB" id="D1AG68"/>
<dbReference type="Proteomes" id="UP000000845">
    <property type="component" value="Chromosome"/>
</dbReference>
<evidence type="ECO:0000313" key="1">
    <source>
        <dbReference type="EMBL" id="ACZ10694.1"/>
    </source>
</evidence>
<organism evidence="1 2">
    <name type="scientific">Sebaldella termitidis (strain ATCC 33386 / NCTC 11300)</name>
    <dbReference type="NCBI Taxonomy" id="526218"/>
    <lineage>
        <taxon>Bacteria</taxon>
        <taxon>Fusobacteriati</taxon>
        <taxon>Fusobacteriota</taxon>
        <taxon>Fusobacteriia</taxon>
        <taxon>Fusobacteriales</taxon>
        <taxon>Leptotrichiaceae</taxon>
        <taxon>Sebaldella</taxon>
    </lineage>
</organism>
<reference evidence="1 2" key="2">
    <citation type="journal article" date="2010" name="Stand. Genomic Sci.">
        <title>Complete genome sequence of Sebaldella termitidis type strain (NCTC 11300).</title>
        <authorList>
            <person name="Harmon-Smith M."/>
            <person name="Celia L."/>
            <person name="Chertkov O."/>
            <person name="Lapidus A."/>
            <person name="Copeland A."/>
            <person name="Glavina Del Rio T."/>
            <person name="Nolan M."/>
            <person name="Lucas S."/>
            <person name="Tice H."/>
            <person name="Cheng J.F."/>
            <person name="Han C."/>
            <person name="Detter J.C."/>
            <person name="Bruce D."/>
            <person name="Goodwin L."/>
            <person name="Pitluck S."/>
            <person name="Pati A."/>
            <person name="Liolios K."/>
            <person name="Ivanova N."/>
            <person name="Mavromatis K."/>
            <person name="Mikhailova N."/>
            <person name="Chen A."/>
            <person name="Palaniappan K."/>
            <person name="Land M."/>
            <person name="Hauser L."/>
            <person name="Chang Y.J."/>
            <person name="Jeffries C.D."/>
            <person name="Brettin T."/>
            <person name="Goker M."/>
            <person name="Beck B."/>
            <person name="Bristow J."/>
            <person name="Eisen J.A."/>
            <person name="Markowitz V."/>
            <person name="Hugenholtz P."/>
            <person name="Kyrpides N.C."/>
            <person name="Klenk H.P."/>
            <person name="Chen F."/>
        </authorList>
    </citation>
    <scope>NUCLEOTIDE SEQUENCE [LARGE SCALE GENOMIC DNA]</scope>
    <source>
        <strain evidence="2">ATCC 33386 / NCTC 11300</strain>
    </source>
</reference>